<protein>
    <submittedName>
        <fullName evidence="2">Uncharacterized protein</fullName>
    </submittedName>
</protein>
<evidence type="ECO:0000313" key="3">
    <source>
        <dbReference type="Proteomes" id="UP000062645"/>
    </source>
</evidence>
<name>A0A0M4T016_9NOSO</name>
<dbReference type="Proteomes" id="UP000062645">
    <property type="component" value="Chromosome"/>
</dbReference>
<dbReference type="AlphaFoldDB" id="A0A0M4T016"/>
<keyword evidence="1" id="KW-0472">Membrane</keyword>
<feature type="transmembrane region" description="Helical" evidence="1">
    <location>
        <begin position="108"/>
        <end position="128"/>
    </location>
</feature>
<dbReference type="OrthoDB" id="485678at2"/>
<evidence type="ECO:0000313" key="2">
    <source>
        <dbReference type="EMBL" id="ALF55234.1"/>
    </source>
</evidence>
<dbReference type="EMBL" id="CP012036">
    <property type="protein sequence ID" value="ALF55234.1"/>
    <property type="molecule type" value="Genomic_DNA"/>
</dbReference>
<dbReference type="STRING" id="224013.ACX27_24255"/>
<reference evidence="2 3" key="2">
    <citation type="journal article" date="2016" name="Genome Announc.">
        <title>Draft Genome Sequence of the N2-Fixing Cyanobacterium Nostoc piscinale CENA21, Isolated from the Brazilian Amazon Floodplain.</title>
        <authorList>
            <person name="Leao T."/>
            <person name="Guimaraes P.I."/>
            <person name="de Melo A.G."/>
            <person name="Ramos R.T."/>
            <person name="Leao P.N."/>
            <person name="Silva A."/>
            <person name="Fiore M.F."/>
            <person name="Schneider M.P."/>
        </authorList>
    </citation>
    <scope>NUCLEOTIDE SEQUENCE [LARGE SCALE GENOMIC DNA]</scope>
    <source>
        <strain evidence="2 3">CENA21</strain>
    </source>
</reference>
<feature type="transmembrane region" description="Helical" evidence="1">
    <location>
        <begin position="20"/>
        <end position="42"/>
    </location>
</feature>
<dbReference type="PATRIC" id="fig|224013.5.peg.5820"/>
<evidence type="ECO:0000256" key="1">
    <source>
        <dbReference type="SAM" id="Phobius"/>
    </source>
</evidence>
<accession>A0A0M4T016</accession>
<proteinExistence type="predicted"/>
<keyword evidence="1" id="KW-1133">Transmembrane helix</keyword>
<feature type="transmembrane region" description="Helical" evidence="1">
    <location>
        <begin position="48"/>
        <end position="65"/>
    </location>
</feature>
<organism evidence="2 3">
    <name type="scientific">Nostoc piscinale CENA21</name>
    <dbReference type="NCBI Taxonomy" id="224013"/>
    <lineage>
        <taxon>Bacteria</taxon>
        <taxon>Bacillati</taxon>
        <taxon>Cyanobacteriota</taxon>
        <taxon>Cyanophyceae</taxon>
        <taxon>Nostocales</taxon>
        <taxon>Nostocaceae</taxon>
        <taxon>Nostoc</taxon>
    </lineage>
</organism>
<sequence>MSYHQNRSIVIRNAIINSLFIIWCLVWRTGLGLTFFIIYASLGYIYNWPFYLPISIILGFVPWGWKVQEERRIREEEQEMRNLKNKIGDGVIYAKAESNVEITYRGVIFLKSVLGLFVSGFWGMILGWKAIWNMIIQLVDNIRTVVRYM</sequence>
<reference evidence="3" key="1">
    <citation type="submission" date="2015-07" db="EMBL/GenBank/DDBJ databases">
        <title>Genome Of Nitrogen-Fixing Cyanobacterium Nostoc piscinale CENA21 From Solimoes/Amazon River Floodplain Sediments And Comparative Genomics To Uncover Biosynthetic Natural Products Potential.</title>
        <authorList>
            <person name="Leao T.F."/>
            <person name="Leao P.N."/>
            <person name="Guimaraes P.I."/>
            <person name="de Melo A.G.C."/>
            <person name="Ramos R.T.J."/>
            <person name="Silva A."/>
            <person name="Fiore M.F."/>
            <person name="Schneider M.P.C."/>
        </authorList>
    </citation>
    <scope>NUCLEOTIDE SEQUENCE [LARGE SCALE GENOMIC DNA]</scope>
    <source>
        <strain evidence="3">CENA21</strain>
    </source>
</reference>
<gene>
    <name evidence="2" type="ORF">ACX27_24255</name>
</gene>
<keyword evidence="3" id="KW-1185">Reference proteome</keyword>
<dbReference type="KEGG" id="npz:ACX27_24255"/>
<keyword evidence="1" id="KW-0812">Transmembrane</keyword>
<dbReference type="RefSeq" id="WP_062296216.1">
    <property type="nucleotide sequence ID" value="NZ_CP012036.1"/>
</dbReference>